<dbReference type="Gene3D" id="3.30.300.30">
    <property type="match status" value="2"/>
</dbReference>
<dbReference type="Gene3D" id="2.30.38.10">
    <property type="entry name" value="Luciferase, Domain 3"/>
    <property type="match status" value="1"/>
</dbReference>
<keyword evidence="2" id="KW-0597">Phosphoprotein</keyword>
<keyword evidence="3" id="KW-0436">Ligase</keyword>
<dbReference type="InterPro" id="IPR001242">
    <property type="entry name" value="Condensation_dom"/>
</dbReference>
<dbReference type="Gene3D" id="1.10.1200.10">
    <property type="entry name" value="ACP-like"/>
    <property type="match status" value="2"/>
</dbReference>
<protein>
    <submittedName>
        <fullName evidence="5">Nonribosomal peptide synthase, putative (JCVI)</fullName>
    </submittedName>
</protein>
<evidence type="ECO:0000313" key="5">
    <source>
        <dbReference type="EMBL" id="CBF87236.1"/>
    </source>
</evidence>
<dbReference type="PROSITE" id="PS00455">
    <property type="entry name" value="AMP_BINDING"/>
    <property type="match status" value="1"/>
</dbReference>
<dbReference type="InParanoid" id="Q5AR36"/>
<name>Q5AR36_EMENI</name>
<dbReference type="InterPro" id="IPR010071">
    <property type="entry name" value="AA_adenyl_dom"/>
</dbReference>
<dbReference type="GO" id="GO:0019748">
    <property type="term" value="P:secondary metabolic process"/>
    <property type="evidence" value="ECO:0000303"/>
    <property type="project" value="AspGD"/>
</dbReference>
<dbReference type="Pfam" id="PF00550">
    <property type="entry name" value="PP-binding"/>
    <property type="match status" value="1"/>
</dbReference>
<keyword evidence="1" id="KW-0596">Phosphopantetheine</keyword>
<dbReference type="Gene3D" id="3.30.559.10">
    <property type="entry name" value="Chloramphenicol acetyltransferase-like domain"/>
    <property type="match status" value="2"/>
</dbReference>
<dbReference type="OMA" id="ERSAWAI"/>
<gene>
    <name evidence="5" type="ORF">ANIA_09244</name>
</gene>
<accession>Q5AR36</accession>
<evidence type="ECO:0000259" key="4">
    <source>
        <dbReference type="PROSITE" id="PS50075"/>
    </source>
</evidence>
<dbReference type="VEuPathDB" id="FungiDB:AN9244"/>
<evidence type="ECO:0000313" key="6">
    <source>
        <dbReference type="Proteomes" id="UP000000560"/>
    </source>
</evidence>
<dbReference type="InterPro" id="IPR009081">
    <property type="entry name" value="PP-bd_ACP"/>
</dbReference>
<dbReference type="SUPFAM" id="SSF56801">
    <property type="entry name" value="Acetyl-CoA synthetase-like"/>
    <property type="match status" value="2"/>
</dbReference>
<dbReference type="CDD" id="cd05918">
    <property type="entry name" value="A_NRPS_SidN3_like"/>
    <property type="match status" value="2"/>
</dbReference>
<dbReference type="FunFam" id="3.30.559.10:FF:000017">
    <property type="entry name" value="Nonribosomal peptide synthase Pes1"/>
    <property type="match status" value="1"/>
</dbReference>
<accession>C8VQ81</accession>
<dbReference type="EMBL" id="BN001308">
    <property type="protein sequence ID" value="CBF87236.1"/>
    <property type="molecule type" value="Genomic_DNA"/>
</dbReference>
<dbReference type="KEGG" id="ani:ANIA_09244"/>
<dbReference type="InterPro" id="IPR000873">
    <property type="entry name" value="AMP-dep_synth/lig_dom"/>
</dbReference>
<dbReference type="SUPFAM" id="SSF47336">
    <property type="entry name" value="ACP-like"/>
    <property type="match status" value="2"/>
</dbReference>
<dbReference type="Gene3D" id="3.30.559.30">
    <property type="entry name" value="Nonribosomal peptide synthetase, condensation domain"/>
    <property type="match status" value="2"/>
</dbReference>
<dbReference type="HOGENOM" id="CLU_230750_0_0_1"/>
<dbReference type="GeneID" id="2867901"/>
<dbReference type="CDD" id="cd19542">
    <property type="entry name" value="CT_NRPS-like"/>
    <property type="match status" value="1"/>
</dbReference>
<proteinExistence type="predicted"/>
<reference evidence="6" key="2">
    <citation type="journal article" date="2009" name="Fungal Genet. Biol.">
        <title>The 2008 update of the Aspergillus nidulans genome annotation: a community effort.</title>
        <authorList>
            <person name="Wortman J.R."/>
            <person name="Gilsenan J.M."/>
            <person name="Joardar V."/>
            <person name="Deegan J."/>
            <person name="Clutterbuck J."/>
            <person name="Andersen M.R."/>
            <person name="Archer D."/>
            <person name="Bencina M."/>
            <person name="Braus G."/>
            <person name="Coutinho P."/>
            <person name="von Dohren H."/>
            <person name="Doonan J."/>
            <person name="Driessen A.J."/>
            <person name="Durek P."/>
            <person name="Espeso E."/>
            <person name="Fekete E."/>
            <person name="Flipphi M."/>
            <person name="Estrada C.G."/>
            <person name="Geysens S."/>
            <person name="Goldman G."/>
            <person name="de Groot P.W."/>
            <person name="Hansen K."/>
            <person name="Harris S.D."/>
            <person name="Heinekamp T."/>
            <person name="Helmstaedt K."/>
            <person name="Henrissat B."/>
            <person name="Hofmann G."/>
            <person name="Homan T."/>
            <person name="Horio T."/>
            <person name="Horiuchi H."/>
            <person name="James S."/>
            <person name="Jones M."/>
            <person name="Karaffa L."/>
            <person name="Karanyi Z."/>
            <person name="Kato M."/>
            <person name="Keller N."/>
            <person name="Kelly D.E."/>
            <person name="Kiel J.A."/>
            <person name="Kim J.M."/>
            <person name="van der Klei I.J."/>
            <person name="Klis F.M."/>
            <person name="Kovalchuk A."/>
            <person name="Krasevec N."/>
            <person name="Kubicek C.P."/>
            <person name="Liu B."/>
            <person name="Maccabe A."/>
            <person name="Meyer V."/>
            <person name="Mirabito P."/>
            <person name="Miskei M."/>
            <person name="Mos M."/>
            <person name="Mullins J."/>
            <person name="Nelson D.R."/>
            <person name="Nielsen J."/>
            <person name="Oakley B.R."/>
            <person name="Osmani S.A."/>
            <person name="Pakula T."/>
            <person name="Paszewski A."/>
            <person name="Paulsen I."/>
            <person name="Pilsyk S."/>
            <person name="Pocsi I."/>
            <person name="Punt P.J."/>
            <person name="Ram A.F."/>
            <person name="Ren Q."/>
            <person name="Robellet X."/>
            <person name="Robson G."/>
            <person name="Seiboth B."/>
            <person name="van Solingen P."/>
            <person name="Specht T."/>
            <person name="Sun J."/>
            <person name="Taheri-Talesh N."/>
            <person name="Takeshita N."/>
            <person name="Ussery D."/>
            <person name="vanKuyk P.A."/>
            <person name="Visser H."/>
            <person name="van de Vondervoort P.J."/>
            <person name="de Vries R.P."/>
            <person name="Walton J."/>
            <person name="Xiang X."/>
            <person name="Xiong Y."/>
            <person name="Zeng A.P."/>
            <person name="Brandt B.W."/>
            <person name="Cornell M.J."/>
            <person name="van den Hondel C.A."/>
            <person name="Visser J."/>
            <person name="Oliver S.G."/>
            <person name="Turner G."/>
        </authorList>
    </citation>
    <scope>GENOME REANNOTATION</scope>
    <source>
        <strain evidence="6">FGSC A4 / ATCC 38163 / CBS 112.46 / NRRL 194 / M139</strain>
    </source>
</reference>
<dbReference type="GO" id="GO:0005737">
    <property type="term" value="C:cytoplasm"/>
    <property type="evidence" value="ECO:0000318"/>
    <property type="project" value="GO_Central"/>
</dbReference>
<dbReference type="FunFam" id="3.30.300.30:FF:000015">
    <property type="entry name" value="Nonribosomal peptide synthase SidD"/>
    <property type="match status" value="2"/>
</dbReference>
<dbReference type="PANTHER" id="PTHR45527">
    <property type="entry name" value="NONRIBOSOMAL PEPTIDE SYNTHETASE"/>
    <property type="match status" value="1"/>
</dbReference>
<feature type="domain" description="Carrier" evidence="4">
    <location>
        <begin position="720"/>
        <end position="797"/>
    </location>
</feature>
<dbReference type="Pfam" id="PF00668">
    <property type="entry name" value="Condensation"/>
    <property type="match status" value="2"/>
</dbReference>
<keyword evidence="6" id="KW-1185">Reference proteome</keyword>
<evidence type="ECO:0000256" key="3">
    <source>
        <dbReference type="ARBA" id="ARBA00022598"/>
    </source>
</evidence>
<sequence length="2242" mass="247627">MAVSVEMGQPLKTACRFPVLRYKEDDAFEKLTHERTNIQVLSKGRVQDLLSQEETSLQGIFQTIWAITLKIFTGDESICAASLRRRGTAWQYYLFSAEIGDEMPFSQLSGAIHGENWRIGPLNLEHELPCDSGLCMLEENESVEDEILKHASRIAPCDSHMAPAYASIVAATISHIFSQVQTEPCLTLGEMHLLHPEVEEDLRSWSSIPPPSVDDCVGPMFERKVRERPLDTAVNTSELTLSYRDLDLLSVRLAVNLQAKGVKPESIIVLCFPKSAWAVVAMMAVIRAGGAILFLNPSHPTVRHQEIIGQVDADLILTAPEYGPLWEWFTGEVLLVNRSTSKPKGCVVEHRQFLTGALAQQKVSKMTHADRVLQLASFTFDVSILEIFTPLISGACVCIPNDQERARGPAACIQQFSITWAFLTPSLVSLMSPDMVPTLRFLFLGGEAVQKENIQVWASHVRLANGYGPTECSIAATANPQLSPTTSPANIGYPLGGCCWIVSIDDHNRLMPIGAPGELVIQGPIVARGYLNEPEKTQAVFLETMRWMESEPTSTSRLYKTGDIARFNADGSLHFIGRKDSQVKLRGLQNELGEIEHRIVAHPLVEQAVVVLAQQGPCKGKLTAVVSLKNLRKAIDSVELVDEESFEAATDELKAVAEALSQQLPGYMQPTVWVPVGCIPLTSPGKQNRVIANRWVAALSSDMFHLLTGRQERAGEERVQPSTAKQRQLQSLCSAVLGLDSQEEIWLSKSFIQNGGNSIQAMQLLDHLRRRGLGVKIEDIFTSPTLIELALHLTESEETPLPHEESAPVALDKKRISELGFDFEQVEDLYPISPVQRGILLTQQQSPEQYQLRITCRVIPVPGEQVDRSRLHMAWQQVAARHPALRTIFVKSAAEDGLYDQLVYKPAEAAFLLWERQDEDAVWKALKDFTRQDNPDQPPVTSIISTTVDGKTFCTVDISRALIDGVSILIMFRDLSRAYAGLLEIGEVVRYSPYIRYVQTLPAGMSIDYWGSYLEAASPCHFPVLNDDIQGENKLHALTVDLKDAKGIHAFCARHNVTPAIVFQMAWALVLKAYTGQDDICFGYLTAGRDVPVLNISDAVGVFDPEHPLNRREEMIRQCKAGVAVVGEGKEALFQGLVEHVVILTQDLIDDLLVSEVSNIQAAHVDTDQSFLALGGDSITTMQVSSGSRSRGLQLAVKHILRSKIIRGAATQASHKTKCICMGTSTSQRFSLLSAGELEEEIDALVMKLGYSGADAVEDAYPCSPMQEDILISQATAPEMYKFFAVCSLRARNSADPVNIDRVQLAWRRLVARHPALRTFFVEGLSQDGLYTQIVLIDHEPQIQHAADLDSLFKYPEDHPLDYRDGAPPHRLTISQGGDGVVFINLEISHTLIDGSSMAIILGDLVKAYDDDLPTGPLYRHYIAAIQARSTEKTLAFWTAYLQDVKPVFFPALLEEHTAIAASGERKLQFVNVHVGPATVLDLQSFTKKNEVTLANIFQAVWALALRVYTRGSDVVFGYLSSGRDVDGLDMDMDSAVGAFITMLPCRVQVDDDCTLLDLTRKLYEDYVNSLPHQQTSLAQVQHALELSGERLFNSVLSLQQPMVEAADRHSIEIEYLGGSDPTEYDLGISITAGETDIDVAINYWSTFMSKEQAQMLASTFSTILSRLVEEPTSDIRDIDFLGDKHMQYILDVTHQGQVPEAMSDCIHTKFQKRAIMHPDALAIDSCDATMTYRELDQLSTRLATYLISLGVRLEDAVPLCFDKSSWAVVSMLAVLKAGGAYVSMSPSHPVQHLANIIVQTKARIVLAGSTTYGDMIRLFVDRTIVVDSSLLASLLPLPDGLVLPHVSPANAAMINFTSGSTGEPKGIVVLHKGICTMMEYHDLRIGPASRTLQFSAYTFDTSNGEIFITLCRGGCLCIPSEHDRMNDLPGLINRLAVTHALLTPSVALFLSPESVPMLQMLGFVGEAVPAELVRRWHKKVVLINSYGPAECSIMASLAVLHEDVAAANIGRGNGCLLWVTDPENSERLVPVGCVGELLIEGPLVTRGYLDAELTARSFIMPPRWRGETVIPGTKLYKTRDLVRYADDGSLVYMGRKDSQVKLNGQRVEMGAIEMTINNDALVKQCVLCLPKVGPCKKKLVAVVVLEETASKDITAEIGPLTNLEEKERATDLVEQIKDRLASTLPRYMIPSVWLVTPNLPFTPSRKVDRPMISRWVDTMDHETYTQALAEFPLELADTSFF</sequence>
<dbReference type="PANTHER" id="PTHR45527:SF15">
    <property type="entry name" value="NONRIBOSOMAL PEPTIDE SYNTHETASE EASA-RELATED"/>
    <property type="match status" value="1"/>
</dbReference>
<dbReference type="InterPro" id="IPR020845">
    <property type="entry name" value="AMP-binding_CS"/>
</dbReference>
<dbReference type="GO" id="GO:0016874">
    <property type="term" value="F:ligase activity"/>
    <property type="evidence" value="ECO:0007669"/>
    <property type="project" value="UniProtKB-KW"/>
</dbReference>
<dbReference type="Proteomes" id="UP000000560">
    <property type="component" value="Chromosome VIII"/>
</dbReference>
<dbReference type="RefSeq" id="XP_682513.1">
    <property type="nucleotide sequence ID" value="XM_677421.1"/>
</dbReference>
<dbReference type="OrthoDB" id="416786at2759"/>
<dbReference type="STRING" id="227321.Q5AR36"/>
<reference evidence="6" key="1">
    <citation type="journal article" date="2005" name="Nature">
        <title>Sequencing of Aspergillus nidulans and comparative analysis with A. fumigatus and A. oryzae.</title>
        <authorList>
            <person name="Galagan J.E."/>
            <person name="Calvo S.E."/>
            <person name="Cuomo C."/>
            <person name="Ma L.J."/>
            <person name="Wortman J.R."/>
            <person name="Batzoglou S."/>
            <person name="Lee S.I."/>
            <person name="Basturkmen M."/>
            <person name="Spevak C.C."/>
            <person name="Clutterbuck J."/>
            <person name="Kapitonov V."/>
            <person name="Jurka J."/>
            <person name="Scazzocchio C."/>
            <person name="Farman M."/>
            <person name="Butler J."/>
            <person name="Purcell S."/>
            <person name="Harris S."/>
            <person name="Braus G.H."/>
            <person name="Draht O."/>
            <person name="Busch S."/>
            <person name="D'Enfert C."/>
            <person name="Bouchier C."/>
            <person name="Goldman G.H."/>
            <person name="Bell-Pedersen D."/>
            <person name="Griffiths-Jones S."/>
            <person name="Doonan J.H."/>
            <person name="Yu J."/>
            <person name="Vienken K."/>
            <person name="Pain A."/>
            <person name="Freitag M."/>
            <person name="Selker E.U."/>
            <person name="Archer D.B."/>
            <person name="Penalva M.A."/>
            <person name="Oakley B.R."/>
            <person name="Momany M."/>
            <person name="Tanaka T."/>
            <person name="Kumagai T."/>
            <person name="Asai K."/>
            <person name="Machida M."/>
            <person name="Nierman W.C."/>
            <person name="Denning D.W."/>
            <person name="Caddick M."/>
            <person name="Hynes M."/>
            <person name="Paoletti M."/>
            <person name="Fischer R."/>
            <person name="Miller B."/>
            <person name="Dyer P."/>
            <person name="Sachs M.S."/>
            <person name="Osmani S.A."/>
            <person name="Birren B.W."/>
        </authorList>
    </citation>
    <scope>NUCLEOTIDE SEQUENCE [LARGE SCALE GENOMIC DNA]</scope>
    <source>
        <strain evidence="6">FGSC A4 / ATCC 38163 / CBS 112.46 / NRRL 194 / M139</strain>
    </source>
</reference>
<dbReference type="InterPro" id="IPR045851">
    <property type="entry name" value="AMP-bd_C_sf"/>
</dbReference>
<dbReference type="NCBIfam" id="TIGR01733">
    <property type="entry name" value="AA-adenyl-dom"/>
    <property type="match status" value="1"/>
</dbReference>
<dbReference type="InterPro" id="IPR042099">
    <property type="entry name" value="ANL_N_sf"/>
</dbReference>
<dbReference type="FunFam" id="3.40.50.12780:FF:000014">
    <property type="entry name" value="Nonribosomal peptide synthetase 1"/>
    <property type="match status" value="1"/>
</dbReference>
<evidence type="ECO:0000256" key="2">
    <source>
        <dbReference type="ARBA" id="ARBA00022553"/>
    </source>
</evidence>
<dbReference type="GO" id="GO:0043041">
    <property type="term" value="P:amino acid activation for nonribosomal peptide biosynthetic process"/>
    <property type="evidence" value="ECO:0000318"/>
    <property type="project" value="GO_Central"/>
</dbReference>
<dbReference type="GO" id="GO:0031177">
    <property type="term" value="F:phosphopantetheine binding"/>
    <property type="evidence" value="ECO:0000318"/>
    <property type="project" value="GO_Central"/>
</dbReference>
<dbReference type="GO" id="GO:0044550">
    <property type="term" value="P:secondary metabolite biosynthetic process"/>
    <property type="evidence" value="ECO:0000318"/>
    <property type="project" value="GO_Central"/>
</dbReference>
<dbReference type="Pfam" id="PF00501">
    <property type="entry name" value="AMP-binding"/>
    <property type="match status" value="3"/>
</dbReference>
<dbReference type="eggNOG" id="KOG1178">
    <property type="taxonomic scope" value="Eukaryota"/>
</dbReference>
<dbReference type="Gene3D" id="3.40.50.980">
    <property type="match status" value="2"/>
</dbReference>
<dbReference type="InterPro" id="IPR036736">
    <property type="entry name" value="ACP-like_sf"/>
</dbReference>
<dbReference type="SUPFAM" id="SSF52777">
    <property type="entry name" value="CoA-dependent acyltransferases"/>
    <property type="match status" value="4"/>
</dbReference>
<dbReference type="InterPro" id="IPR023213">
    <property type="entry name" value="CAT-like_dom_sf"/>
</dbReference>
<organism evidence="5 6">
    <name type="scientific">Emericella nidulans (strain FGSC A4 / ATCC 38163 / CBS 112.46 / NRRL 194 / M139)</name>
    <name type="common">Aspergillus nidulans</name>
    <dbReference type="NCBI Taxonomy" id="227321"/>
    <lineage>
        <taxon>Eukaryota</taxon>
        <taxon>Fungi</taxon>
        <taxon>Dikarya</taxon>
        <taxon>Ascomycota</taxon>
        <taxon>Pezizomycotina</taxon>
        <taxon>Eurotiomycetes</taxon>
        <taxon>Eurotiomycetidae</taxon>
        <taxon>Eurotiales</taxon>
        <taxon>Aspergillaceae</taxon>
        <taxon>Aspergillus</taxon>
        <taxon>Aspergillus subgen. Nidulantes</taxon>
    </lineage>
</organism>
<dbReference type="FunFam" id="3.30.559.10:FF:000048">
    <property type="entry name" value="Nonribosomal peptide synthase inpB"/>
    <property type="match status" value="1"/>
</dbReference>
<dbReference type="FunFam" id="3.30.559.30:FF:000005">
    <property type="entry name" value="Nonribosomal peptide synthase Pes1"/>
    <property type="match status" value="1"/>
</dbReference>
<dbReference type="Gene3D" id="3.40.50.12780">
    <property type="entry name" value="N-terminal domain of ligase-like"/>
    <property type="match status" value="2"/>
</dbReference>
<dbReference type="PROSITE" id="PS50075">
    <property type="entry name" value="CARRIER"/>
    <property type="match status" value="1"/>
</dbReference>
<evidence type="ECO:0000256" key="1">
    <source>
        <dbReference type="ARBA" id="ARBA00022450"/>
    </source>
</evidence>